<dbReference type="FunFam" id="3.10.50.40:FF:000015">
    <property type="entry name" value="Peptidyl-prolyl cis-trans isomerase"/>
    <property type="match status" value="1"/>
</dbReference>
<evidence type="ECO:0000256" key="5">
    <source>
        <dbReference type="ARBA" id="ARBA00022490"/>
    </source>
</evidence>
<comment type="subcellular location">
    <subcellularLocation>
        <location evidence="2">Cytoplasm</location>
        <location evidence="2">Cytoskeleton</location>
        <location evidence="2">Spindle</location>
    </subcellularLocation>
    <subcellularLocation>
        <location evidence="3">Nucleus</location>
        <location evidence="3">Nucleolus</location>
    </subcellularLocation>
</comment>
<dbReference type="PROSITE" id="PS50198">
    <property type="entry name" value="PPIC_PPIASE_2"/>
    <property type="match status" value="1"/>
</dbReference>
<dbReference type="InterPro" id="IPR000297">
    <property type="entry name" value="PPIase_PpiC"/>
</dbReference>
<keyword evidence="14" id="KW-0472">Membrane</keyword>
<evidence type="ECO:0000256" key="12">
    <source>
        <dbReference type="RuleBase" id="RU363014"/>
    </source>
</evidence>
<name>A0A1A9VVV4_GLOAU</name>
<dbReference type="GO" id="GO:0005819">
    <property type="term" value="C:spindle"/>
    <property type="evidence" value="ECO:0007669"/>
    <property type="project" value="UniProtKB-SubCell"/>
</dbReference>
<organism evidence="16 17">
    <name type="scientific">Glossina austeni</name>
    <name type="common">Savannah tsetse fly</name>
    <dbReference type="NCBI Taxonomy" id="7395"/>
    <lineage>
        <taxon>Eukaryota</taxon>
        <taxon>Metazoa</taxon>
        <taxon>Ecdysozoa</taxon>
        <taxon>Arthropoda</taxon>
        <taxon>Hexapoda</taxon>
        <taxon>Insecta</taxon>
        <taxon>Pterygota</taxon>
        <taxon>Neoptera</taxon>
        <taxon>Endopterygota</taxon>
        <taxon>Diptera</taxon>
        <taxon>Brachycera</taxon>
        <taxon>Muscomorpha</taxon>
        <taxon>Hippoboscoidea</taxon>
        <taxon>Glossinidae</taxon>
        <taxon>Glossina</taxon>
    </lineage>
</organism>
<dbReference type="Gene3D" id="3.10.50.40">
    <property type="match status" value="1"/>
</dbReference>
<dbReference type="AlphaFoldDB" id="A0A1A9VVV4"/>
<keyword evidence="8" id="KW-0206">Cytoskeleton</keyword>
<comment type="catalytic activity">
    <reaction evidence="1 12">
        <text>[protein]-peptidylproline (omega=180) = [protein]-peptidylproline (omega=0)</text>
        <dbReference type="Rhea" id="RHEA:16237"/>
        <dbReference type="Rhea" id="RHEA-COMP:10747"/>
        <dbReference type="Rhea" id="RHEA-COMP:10748"/>
        <dbReference type="ChEBI" id="CHEBI:83833"/>
        <dbReference type="ChEBI" id="CHEBI:83834"/>
        <dbReference type="EC" id="5.2.1.8"/>
    </reaction>
</comment>
<proteinExistence type="inferred from homology"/>
<dbReference type="SUPFAM" id="SSF54534">
    <property type="entry name" value="FKBP-like"/>
    <property type="match status" value="1"/>
</dbReference>
<dbReference type="InterPro" id="IPR046357">
    <property type="entry name" value="PPIase_dom_sf"/>
</dbReference>
<evidence type="ECO:0000256" key="4">
    <source>
        <dbReference type="ARBA" id="ARBA00010242"/>
    </source>
</evidence>
<keyword evidence="7" id="KW-0238">DNA-binding</keyword>
<evidence type="ECO:0000256" key="2">
    <source>
        <dbReference type="ARBA" id="ARBA00004186"/>
    </source>
</evidence>
<dbReference type="STRING" id="7395.A0A1A9VVV4"/>
<dbReference type="Pfam" id="PF13616">
    <property type="entry name" value="Rotamase_3"/>
    <property type="match status" value="1"/>
</dbReference>
<evidence type="ECO:0000256" key="7">
    <source>
        <dbReference type="ARBA" id="ARBA00023125"/>
    </source>
</evidence>
<sequence length="185" mass="20330">MVKQRKLMVKGVVHVVFVYIAFYMLNFYTHGLFEFTVNRVYRTIMAPKKDAKGKGSKKNADGDGGGGSSGKKSSNAGSAVKVRHILCEKQGKSLEALEKLKAGQKFPEVAAAYSEDKARQGGDLGWQIRGSMVGPFQDAAFALPISTVSNPVYTDPPIKTKFGYHIIMVITEIMIKLRMFHANPV</sequence>
<dbReference type="EnsemblMetazoa" id="GAUT049318-RA">
    <property type="protein sequence ID" value="GAUT049318-PA"/>
    <property type="gene ID" value="GAUT049318"/>
</dbReference>
<evidence type="ECO:0000256" key="3">
    <source>
        <dbReference type="ARBA" id="ARBA00004604"/>
    </source>
</evidence>
<keyword evidence="6 11" id="KW-0697">Rotamase</keyword>
<dbReference type="VEuPathDB" id="VectorBase:GAUT049318"/>
<evidence type="ECO:0000256" key="9">
    <source>
        <dbReference type="ARBA" id="ARBA00023235"/>
    </source>
</evidence>
<protein>
    <recommendedName>
        <fullName evidence="12">Peptidyl-prolyl cis-trans isomerase</fullName>
        <ecNumber evidence="12">5.2.1.8</ecNumber>
    </recommendedName>
</protein>
<dbReference type="GO" id="GO:0005730">
    <property type="term" value="C:nucleolus"/>
    <property type="evidence" value="ECO:0007669"/>
    <property type="project" value="UniProtKB-SubCell"/>
</dbReference>
<evidence type="ECO:0000313" key="16">
    <source>
        <dbReference type="EnsemblMetazoa" id="GAUT049318-PA"/>
    </source>
</evidence>
<dbReference type="GO" id="GO:0006364">
    <property type="term" value="P:rRNA processing"/>
    <property type="evidence" value="ECO:0007669"/>
    <property type="project" value="InterPro"/>
</dbReference>
<feature type="compositionally biased region" description="Basic and acidic residues" evidence="13">
    <location>
        <begin position="48"/>
        <end position="61"/>
    </location>
</feature>
<keyword evidence="5" id="KW-0963">Cytoplasm</keyword>
<dbReference type="Proteomes" id="UP000078200">
    <property type="component" value="Unassembled WGS sequence"/>
</dbReference>
<feature type="region of interest" description="Disordered" evidence="13">
    <location>
        <begin position="48"/>
        <end position="77"/>
    </location>
</feature>
<evidence type="ECO:0000256" key="1">
    <source>
        <dbReference type="ARBA" id="ARBA00000971"/>
    </source>
</evidence>
<dbReference type="GO" id="GO:0003755">
    <property type="term" value="F:peptidyl-prolyl cis-trans isomerase activity"/>
    <property type="evidence" value="ECO:0007669"/>
    <property type="project" value="UniProtKB-UniRule"/>
</dbReference>
<keyword evidence="14" id="KW-1133">Transmembrane helix</keyword>
<keyword evidence="10" id="KW-0539">Nucleus</keyword>
<evidence type="ECO:0000256" key="6">
    <source>
        <dbReference type="ARBA" id="ARBA00023110"/>
    </source>
</evidence>
<feature type="transmembrane region" description="Helical" evidence="14">
    <location>
        <begin position="12"/>
        <end position="33"/>
    </location>
</feature>
<accession>A0A1A9VVV4</accession>
<evidence type="ECO:0000256" key="11">
    <source>
        <dbReference type="PROSITE-ProRule" id="PRU00278"/>
    </source>
</evidence>
<keyword evidence="14" id="KW-0812">Transmembrane</keyword>
<reference evidence="16" key="1">
    <citation type="submission" date="2020-05" db="UniProtKB">
        <authorList>
            <consortium name="EnsemblMetazoa"/>
        </authorList>
    </citation>
    <scope>IDENTIFICATION</scope>
    <source>
        <strain evidence="16">TTRI</strain>
    </source>
</reference>
<keyword evidence="9 11" id="KW-0413">Isomerase</keyword>
<dbReference type="GO" id="GO:0003677">
    <property type="term" value="F:DNA binding"/>
    <property type="evidence" value="ECO:0007669"/>
    <property type="project" value="UniProtKB-KW"/>
</dbReference>
<dbReference type="EC" id="5.2.1.8" evidence="12"/>
<evidence type="ECO:0000259" key="15">
    <source>
        <dbReference type="PROSITE" id="PS50198"/>
    </source>
</evidence>
<evidence type="ECO:0000313" key="17">
    <source>
        <dbReference type="Proteomes" id="UP000078200"/>
    </source>
</evidence>
<evidence type="ECO:0000256" key="10">
    <source>
        <dbReference type="ARBA" id="ARBA00023242"/>
    </source>
</evidence>
<dbReference type="InterPro" id="IPR043323">
    <property type="entry name" value="PIN4"/>
</dbReference>
<evidence type="ECO:0000256" key="14">
    <source>
        <dbReference type="SAM" id="Phobius"/>
    </source>
</evidence>
<dbReference type="PANTHER" id="PTHR45995">
    <property type="match status" value="1"/>
</dbReference>
<keyword evidence="17" id="KW-1185">Reference proteome</keyword>
<evidence type="ECO:0000256" key="8">
    <source>
        <dbReference type="ARBA" id="ARBA00023212"/>
    </source>
</evidence>
<evidence type="ECO:0000256" key="13">
    <source>
        <dbReference type="SAM" id="MobiDB-lite"/>
    </source>
</evidence>
<comment type="similarity">
    <text evidence="4">Belongs to the PpiC/parvulin rotamase family. PIN4 subfamily.</text>
</comment>
<feature type="domain" description="PpiC" evidence="15">
    <location>
        <begin position="77"/>
        <end position="171"/>
    </location>
</feature>